<organism evidence="2 3">
    <name type="scientific">PS1 clade bacterium</name>
    <dbReference type="NCBI Taxonomy" id="2175152"/>
    <lineage>
        <taxon>Bacteria</taxon>
        <taxon>Pseudomonadati</taxon>
        <taxon>Pseudomonadota</taxon>
        <taxon>Alphaproteobacteria</taxon>
        <taxon>PS1 clade</taxon>
    </lineage>
</organism>
<accession>A0A368EM39</accession>
<evidence type="ECO:0000313" key="2">
    <source>
        <dbReference type="EMBL" id="RCL85042.1"/>
    </source>
</evidence>
<gene>
    <name evidence="2" type="ORF">DBW64_02005</name>
</gene>
<dbReference type="PANTHER" id="PTHR43664:SF1">
    <property type="entry name" value="BETA-METHYLMALYL-COA DEHYDRATASE"/>
    <property type="match status" value="1"/>
</dbReference>
<dbReference type="AlphaFoldDB" id="A0A368EM39"/>
<reference evidence="2 3" key="1">
    <citation type="journal article" date="2018" name="Microbiome">
        <title>Fine metagenomic profile of the Mediterranean stratified and mixed water columns revealed by assembly and recruitment.</title>
        <authorList>
            <person name="Haro-Moreno J.M."/>
            <person name="Lopez-Perez M."/>
            <person name="De La Torre J.R."/>
            <person name="Picazo A."/>
            <person name="Camacho A."/>
            <person name="Rodriguez-Valera F."/>
        </authorList>
    </citation>
    <scope>NUCLEOTIDE SEQUENCE [LARGE SCALE GENOMIC DNA]</scope>
    <source>
        <strain evidence="2">MED-G50</strain>
    </source>
</reference>
<feature type="domain" description="MaoC-like" evidence="1">
    <location>
        <begin position="16"/>
        <end position="113"/>
    </location>
</feature>
<protein>
    <submittedName>
        <fullName evidence="2">Dehydratase</fullName>
    </submittedName>
</protein>
<dbReference type="Gene3D" id="3.10.129.10">
    <property type="entry name" value="Hotdog Thioesterase"/>
    <property type="match status" value="1"/>
</dbReference>
<dbReference type="EMBL" id="QOQK01000005">
    <property type="protein sequence ID" value="RCL85042.1"/>
    <property type="molecule type" value="Genomic_DNA"/>
</dbReference>
<evidence type="ECO:0000313" key="3">
    <source>
        <dbReference type="Proteomes" id="UP000252289"/>
    </source>
</evidence>
<dbReference type="Proteomes" id="UP000252289">
    <property type="component" value="Unassembled WGS sequence"/>
</dbReference>
<dbReference type="SUPFAM" id="SSF54637">
    <property type="entry name" value="Thioesterase/thiol ester dehydrase-isomerase"/>
    <property type="match status" value="1"/>
</dbReference>
<dbReference type="Pfam" id="PF01575">
    <property type="entry name" value="MaoC_dehydratas"/>
    <property type="match status" value="1"/>
</dbReference>
<sequence>MENMRCFEDIQVGEHLTSSELVVDGEDMITFAKNYDPQWFHVEVKGADSTRFGEVIASGIYVAALWRKLDHELNGDVDYICGVCWEKAEWKLAVRAGDTLRATSEVVEKRLSSSDPTRGVITYICRLEKPCGTTVFEFRSIALINCRKDN</sequence>
<evidence type="ECO:0000259" key="1">
    <source>
        <dbReference type="Pfam" id="PF01575"/>
    </source>
</evidence>
<comment type="caution">
    <text evidence="2">The sequence shown here is derived from an EMBL/GenBank/DDBJ whole genome shotgun (WGS) entry which is preliminary data.</text>
</comment>
<dbReference type="InterPro" id="IPR052342">
    <property type="entry name" value="MCH/BMMD"/>
</dbReference>
<proteinExistence type="predicted"/>
<dbReference type="PANTHER" id="PTHR43664">
    <property type="entry name" value="MONOAMINE OXIDASE-RELATED"/>
    <property type="match status" value="1"/>
</dbReference>
<dbReference type="InterPro" id="IPR029069">
    <property type="entry name" value="HotDog_dom_sf"/>
</dbReference>
<dbReference type="InterPro" id="IPR002539">
    <property type="entry name" value="MaoC-like_dom"/>
</dbReference>
<name>A0A368EM39_9PROT</name>